<dbReference type="InterPro" id="IPR036047">
    <property type="entry name" value="F-box-like_dom_sf"/>
</dbReference>
<reference evidence="2" key="1">
    <citation type="submission" date="2018-02" db="EMBL/GenBank/DDBJ databases">
        <authorList>
            <person name="Cohen D.B."/>
            <person name="Kent A.D."/>
        </authorList>
    </citation>
    <scope>NUCLEOTIDE SEQUENCE</scope>
</reference>
<dbReference type="AlphaFoldDB" id="A0A2N9IPH9"/>
<dbReference type="SUPFAM" id="SSF52047">
    <property type="entry name" value="RNI-like"/>
    <property type="match status" value="1"/>
</dbReference>
<dbReference type="Gene3D" id="1.20.1280.50">
    <property type="match status" value="1"/>
</dbReference>
<organism evidence="2">
    <name type="scientific">Fagus sylvatica</name>
    <name type="common">Beechnut</name>
    <dbReference type="NCBI Taxonomy" id="28930"/>
    <lineage>
        <taxon>Eukaryota</taxon>
        <taxon>Viridiplantae</taxon>
        <taxon>Streptophyta</taxon>
        <taxon>Embryophyta</taxon>
        <taxon>Tracheophyta</taxon>
        <taxon>Spermatophyta</taxon>
        <taxon>Magnoliopsida</taxon>
        <taxon>eudicotyledons</taxon>
        <taxon>Gunneridae</taxon>
        <taxon>Pentapetalae</taxon>
        <taxon>rosids</taxon>
        <taxon>fabids</taxon>
        <taxon>Fagales</taxon>
        <taxon>Fagaceae</taxon>
        <taxon>Fagus</taxon>
    </lineage>
</organism>
<dbReference type="SUPFAM" id="SSF81383">
    <property type="entry name" value="F-box domain"/>
    <property type="match status" value="1"/>
</dbReference>
<sequence>MDANFILKKAKNQKFRKKQNDNRSRMGIDNLPDAILEHILSYLSTEDAIRTSILSKRWQYLWTSIPKLHLDEGEPEERMLKPDERMLFMDFVERALALRDSSNIKEFSLSCDVQCDTSRINAWIIAVVKHKVQVLDLYLRNFQEPFALPPSLFTCESLKVLTLKMFHHLKLPSNISFSHLKILTLEKAIFSDDNSTQRLFLGCPVLEELNIIDCIWKNVKAVLIFFPMLRKLFISDEYLFIEKNDENEDKDDLNADADDQNDSNGCQVVIFGTSLQSFSFSGELINEYCLYNSSSIVDASIKVYKRDEEDCYLDAHRVFKILSGLKNVEKLTLFVDTVEVLNYAEELFAHLPVFSNLTNLTLESMLPIEFSCGALLMILRNAPCLDYLDLGMGACLPTYFGNCDSILDPMPSCFVTHLKTIETFGFRGHEDEIQAVKILLNIASVLMSFRINFDSFAFESSEGLKKREEICEQILSFPRGSISCEILFWRDANQVAHALAKISLTLELPFCCNKDNLPLSVKGACIRDLFPVF</sequence>
<dbReference type="InterPro" id="IPR050232">
    <property type="entry name" value="FBL13/AtMIF1-like"/>
</dbReference>
<evidence type="ECO:0000259" key="1">
    <source>
        <dbReference type="PROSITE" id="PS50181"/>
    </source>
</evidence>
<dbReference type="InterPro" id="IPR006566">
    <property type="entry name" value="FBD"/>
</dbReference>
<proteinExistence type="predicted"/>
<dbReference type="PANTHER" id="PTHR31900">
    <property type="entry name" value="F-BOX/RNI SUPERFAMILY PROTEIN-RELATED"/>
    <property type="match status" value="1"/>
</dbReference>
<dbReference type="Pfam" id="PF24758">
    <property type="entry name" value="LRR_At5g56370"/>
    <property type="match status" value="1"/>
</dbReference>
<accession>A0A2N9IPH9</accession>
<protein>
    <recommendedName>
        <fullName evidence="1">F-box domain-containing protein</fullName>
    </recommendedName>
</protein>
<dbReference type="CDD" id="cd22160">
    <property type="entry name" value="F-box_AtFBL13-like"/>
    <property type="match status" value="1"/>
</dbReference>
<dbReference type="SMART" id="SM00256">
    <property type="entry name" value="FBOX"/>
    <property type="match status" value="1"/>
</dbReference>
<dbReference type="PROSITE" id="PS50181">
    <property type="entry name" value="FBOX"/>
    <property type="match status" value="1"/>
</dbReference>
<feature type="domain" description="F-box" evidence="1">
    <location>
        <begin position="25"/>
        <end position="61"/>
    </location>
</feature>
<name>A0A2N9IPH9_FAGSY</name>
<dbReference type="Pfam" id="PF00646">
    <property type="entry name" value="F-box"/>
    <property type="match status" value="1"/>
</dbReference>
<dbReference type="EMBL" id="OIVN01006193">
    <property type="protein sequence ID" value="SPD27446.1"/>
    <property type="molecule type" value="Genomic_DNA"/>
</dbReference>
<dbReference type="Gene3D" id="3.80.10.10">
    <property type="entry name" value="Ribonuclease Inhibitor"/>
    <property type="match status" value="1"/>
</dbReference>
<dbReference type="InterPro" id="IPR001810">
    <property type="entry name" value="F-box_dom"/>
</dbReference>
<evidence type="ECO:0000313" key="2">
    <source>
        <dbReference type="EMBL" id="SPD27446.1"/>
    </source>
</evidence>
<dbReference type="InterPro" id="IPR053781">
    <property type="entry name" value="F-box_AtFBL13-like"/>
</dbReference>
<dbReference type="Pfam" id="PF08387">
    <property type="entry name" value="FBD"/>
    <property type="match status" value="1"/>
</dbReference>
<gene>
    <name evidence="2" type="ORF">FSB_LOCUS55328</name>
</gene>
<dbReference type="SMART" id="SM00579">
    <property type="entry name" value="FBD"/>
    <property type="match status" value="1"/>
</dbReference>
<dbReference type="InterPro" id="IPR032675">
    <property type="entry name" value="LRR_dom_sf"/>
</dbReference>
<dbReference type="InterPro" id="IPR055411">
    <property type="entry name" value="LRR_FXL15/At3g58940/PEG3-like"/>
</dbReference>
<dbReference type="PANTHER" id="PTHR31900:SF30">
    <property type="entry name" value="SUPERFAMILY PROTEIN, PUTATIVE-RELATED"/>
    <property type="match status" value="1"/>
</dbReference>